<name>A0A2N0RW00_9GLOM</name>
<accession>A0A2N0RW00</accession>
<sequence>MKTIFTTLCRLNYNLFLPLKNSNCSNTLSTIIFNYIDFKNILTVLQEVFNQLNVLESVHIFYCCSLNSDFVQQIIKVIKPFKLRSLLMDEILHVESLQLLLQKCGDYLENFEYGYMGEEYEESRPLLLELIIKYCTKIKRFNSDKPDNFNVYLLIENIGQTINYISIDLDDQELSQIILQNLGRVLPSKLEYLHLELFFITADDFKMFLVDFQNTFVKKFLINDITRDLYEGILFYTKEYIMKKKRVKYLAIKVRRELAYLKYEVKEFRSYDIIVKRYFDLYINILDDIIYNFTK</sequence>
<organism evidence="1 2">
    <name type="scientific">Rhizophagus irregularis</name>
    <dbReference type="NCBI Taxonomy" id="588596"/>
    <lineage>
        <taxon>Eukaryota</taxon>
        <taxon>Fungi</taxon>
        <taxon>Fungi incertae sedis</taxon>
        <taxon>Mucoromycota</taxon>
        <taxon>Glomeromycotina</taxon>
        <taxon>Glomeromycetes</taxon>
        <taxon>Glomerales</taxon>
        <taxon>Glomeraceae</taxon>
        <taxon>Rhizophagus</taxon>
    </lineage>
</organism>
<dbReference type="Proteomes" id="UP000232688">
    <property type="component" value="Unassembled WGS sequence"/>
</dbReference>
<reference evidence="1 2" key="1">
    <citation type="submission" date="2017-10" db="EMBL/GenBank/DDBJ databases">
        <title>Extensive intraspecific genome diversity in a model arbuscular mycorrhizal fungus.</title>
        <authorList>
            <person name="Chen E.C.H."/>
            <person name="Morin E."/>
            <person name="Baudet D."/>
            <person name="Noel J."/>
            <person name="Ndikumana S."/>
            <person name="Charron P."/>
            <person name="St-Onge C."/>
            <person name="Giorgi J."/>
            <person name="Grigoriev I.V."/>
            <person name="Roux C."/>
            <person name="Martin F.M."/>
            <person name="Corradi N."/>
        </authorList>
    </citation>
    <scope>NUCLEOTIDE SEQUENCE [LARGE SCALE GENOMIC DNA]</scope>
    <source>
        <strain evidence="1 2">A1</strain>
    </source>
</reference>
<dbReference type="AlphaFoldDB" id="A0A2N0RW00"/>
<proteinExistence type="predicted"/>
<reference evidence="1 2" key="2">
    <citation type="submission" date="2017-10" db="EMBL/GenBank/DDBJ databases">
        <title>Genome analyses suggest a sexual origin of heterokaryosis in a supposedly ancient asexual fungus.</title>
        <authorList>
            <person name="Corradi N."/>
            <person name="Sedzielewska K."/>
            <person name="Noel J."/>
            <person name="Charron P."/>
            <person name="Farinelli L."/>
            <person name="Marton T."/>
            <person name="Kruger M."/>
            <person name="Pelin A."/>
            <person name="Brachmann A."/>
            <person name="Corradi N."/>
        </authorList>
    </citation>
    <scope>NUCLEOTIDE SEQUENCE [LARGE SCALE GENOMIC DNA]</scope>
    <source>
        <strain evidence="1 2">A1</strain>
    </source>
</reference>
<gene>
    <name evidence="1" type="ORF">RhiirA1_458355</name>
</gene>
<dbReference type="VEuPathDB" id="FungiDB:RhiirFUN_013807"/>
<comment type="caution">
    <text evidence="1">The sequence shown here is derived from an EMBL/GenBank/DDBJ whole genome shotgun (WGS) entry which is preliminary data.</text>
</comment>
<evidence type="ECO:0000313" key="1">
    <source>
        <dbReference type="EMBL" id="PKC67490.1"/>
    </source>
</evidence>
<protein>
    <submittedName>
        <fullName evidence="1">Uncharacterized protein</fullName>
    </submittedName>
</protein>
<dbReference type="VEuPathDB" id="FungiDB:RhiirA1_458355"/>
<dbReference type="EMBL" id="LLXH01000388">
    <property type="protein sequence ID" value="PKC67490.1"/>
    <property type="molecule type" value="Genomic_DNA"/>
</dbReference>
<evidence type="ECO:0000313" key="2">
    <source>
        <dbReference type="Proteomes" id="UP000232688"/>
    </source>
</evidence>